<accession>A0A2V5INM6</accession>
<evidence type="ECO:0000313" key="2">
    <source>
        <dbReference type="EMBL" id="PYI30120.1"/>
    </source>
</evidence>
<feature type="transmembrane region" description="Helical" evidence="1">
    <location>
        <begin position="52"/>
        <end position="76"/>
    </location>
</feature>
<evidence type="ECO:0000256" key="1">
    <source>
        <dbReference type="SAM" id="Phobius"/>
    </source>
</evidence>
<keyword evidence="1" id="KW-0812">Transmembrane</keyword>
<organism evidence="2 3">
    <name type="scientific">Aspergillus indologenus CBS 114.80</name>
    <dbReference type="NCBI Taxonomy" id="1450541"/>
    <lineage>
        <taxon>Eukaryota</taxon>
        <taxon>Fungi</taxon>
        <taxon>Dikarya</taxon>
        <taxon>Ascomycota</taxon>
        <taxon>Pezizomycotina</taxon>
        <taxon>Eurotiomycetes</taxon>
        <taxon>Eurotiomycetidae</taxon>
        <taxon>Eurotiales</taxon>
        <taxon>Aspergillaceae</taxon>
        <taxon>Aspergillus</taxon>
        <taxon>Aspergillus subgen. Circumdati</taxon>
    </lineage>
</organism>
<gene>
    <name evidence="2" type="ORF">BP00DRAFT_214663</name>
</gene>
<dbReference type="Proteomes" id="UP000248817">
    <property type="component" value="Unassembled WGS sequence"/>
</dbReference>
<sequence length="163" mass="18992">MCGRRRVRFVNIAAQVDSRCAFTVKTSHIFLRHAIISIQDKPTALYSLRGNLLMIFPLSALRVPFVYGCYFMPLVFTKYSRFSSRLFWKEVPEWYDMSSTICELMWQMPIAGLCAHFSCLPLVFVMSRKKIPMPFIRHPSHYDPTSNADFCSLVLRLLFPAHE</sequence>
<keyword evidence="1" id="KW-1133">Transmembrane helix</keyword>
<keyword evidence="1" id="KW-0472">Membrane</keyword>
<protein>
    <submittedName>
        <fullName evidence="2">Uncharacterized protein</fullName>
    </submittedName>
</protein>
<feature type="transmembrane region" description="Helical" evidence="1">
    <location>
        <begin position="104"/>
        <end position="127"/>
    </location>
</feature>
<keyword evidence="3" id="KW-1185">Reference proteome</keyword>
<dbReference type="AlphaFoldDB" id="A0A2V5INM6"/>
<reference evidence="2 3" key="1">
    <citation type="submission" date="2018-02" db="EMBL/GenBank/DDBJ databases">
        <title>The genomes of Aspergillus section Nigri reveals drivers in fungal speciation.</title>
        <authorList>
            <consortium name="DOE Joint Genome Institute"/>
            <person name="Vesth T.C."/>
            <person name="Nybo J."/>
            <person name="Theobald S."/>
            <person name="Brandl J."/>
            <person name="Frisvad J.C."/>
            <person name="Nielsen K.F."/>
            <person name="Lyhne E.K."/>
            <person name="Kogle M.E."/>
            <person name="Kuo A."/>
            <person name="Riley R."/>
            <person name="Clum A."/>
            <person name="Nolan M."/>
            <person name="Lipzen A."/>
            <person name="Salamov A."/>
            <person name="Henrissat B."/>
            <person name="Wiebenga A."/>
            <person name="De vries R.P."/>
            <person name="Grigoriev I.V."/>
            <person name="Mortensen U.H."/>
            <person name="Andersen M.R."/>
            <person name="Baker S.E."/>
        </authorList>
    </citation>
    <scope>NUCLEOTIDE SEQUENCE [LARGE SCALE GENOMIC DNA]</scope>
    <source>
        <strain evidence="2 3">CBS 114.80</strain>
    </source>
</reference>
<proteinExistence type="predicted"/>
<evidence type="ECO:0000313" key="3">
    <source>
        <dbReference type="Proteomes" id="UP000248817"/>
    </source>
</evidence>
<dbReference type="EMBL" id="KZ825520">
    <property type="protein sequence ID" value="PYI30120.1"/>
    <property type="molecule type" value="Genomic_DNA"/>
</dbReference>
<name>A0A2V5INM6_9EURO</name>